<name>A0A8B8EV50_CRAVI</name>
<dbReference type="PROSITE" id="PS50088">
    <property type="entry name" value="ANK_REPEAT"/>
    <property type="match status" value="4"/>
</dbReference>
<dbReference type="Gene3D" id="1.25.40.20">
    <property type="entry name" value="Ankyrin repeat-containing domain"/>
    <property type="match status" value="3"/>
</dbReference>
<keyword evidence="4" id="KW-1185">Reference proteome</keyword>
<evidence type="ECO:0000256" key="3">
    <source>
        <dbReference type="PROSITE-ProRule" id="PRU00023"/>
    </source>
</evidence>
<accession>A0A8B8EV50</accession>
<feature type="repeat" description="ANK" evidence="3">
    <location>
        <begin position="179"/>
        <end position="211"/>
    </location>
</feature>
<protein>
    <submittedName>
        <fullName evidence="5">Ankyrin-3-like</fullName>
    </submittedName>
</protein>
<keyword evidence="1" id="KW-0677">Repeat</keyword>
<proteinExistence type="predicted"/>
<dbReference type="InterPro" id="IPR002110">
    <property type="entry name" value="Ankyrin_rpt"/>
</dbReference>
<evidence type="ECO:0000256" key="2">
    <source>
        <dbReference type="ARBA" id="ARBA00023043"/>
    </source>
</evidence>
<dbReference type="SUPFAM" id="SSF48403">
    <property type="entry name" value="Ankyrin repeat"/>
    <property type="match status" value="1"/>
</dbReference>
<dbReference type="Proteomes" id="UP000694844">
    <property type="component" value="Chromosome 5"/>
</dbReference>
<dbReference type="InterPro" id="IPR036770">
    <property type="entry name" value="Ankyrin_rpt-contain_sf"/>
</dbReference>
<dbReference type="Pfam" id="PF12796">
    <property type="entry name" value="Ank_2"/>
    <property type="match status" value="2"/>
</dbReference>
<evidence type="ECO:0000313" key="5">
    <source>
        <dbReference type="RefSeq" id="XP_022343802.1"/>
    </source>
</evidence>
<reference evidence="5" key="1">
    <citation type="submission" date="2025-08" db="UniProtKB">
        <authorList>
            <consortium name="RefSeq"/>
        </authorList>
    </citation>
    <scope>IDENTIFICATION</scope>
    <source>
        <tissue evidence="5">Whole sample</tissue>
    </source>
</reference>
<feature type="repeat" description="ANK" evidence="3">
    <location>
        <begin position="141"/>
        <end position="177"/>
    </location>
</feature>
<dbReference type="OrthoDB" id="9995210at2759"/>
<dbReference type="PANTHER" id="PTHR24171">
    <property type="entry name" value="ANKYRIN REPEAT DOMAIN-CONTAINING PROTEIN 39-RELATED"/>
    <property type="match status" value="1"/>
</dbReference>
<dbReference type="SMART" id="SM00248">
    <property type="entry name" value="ANK"/>
    <property type="match status" value="10"/>
</dbReference>
<dbReference type="RefSeq" id="XP_022343802.1">
    <property type="nucleotide sequence ID" value="XM_022488094.1"/>
</dbReference>
<feature type="repeat" description="ANK" evidence="3">
    <location>
        <begin position="41"/>
        <end position="73"/>
    </location>
</feature>
<sequence length="436" mass="48432">MEDKSAELYHAVCNNDPGKVRELIDNGANPNEYYFDMENISSSSILHVCCGKGHLECARVLVDRGADILSRDKWRMSPLIHAIMPQFTEVVQFLVTENSEVVNMCDKYGKAPLHYAIESDCVAIVDILIRHGAEVNIGTMKGITPLMSVCSVSNLEHDLDMIRLLISQGALVNLRDVAAKRTALQYAALKLKVDAVQILLGAGSDPNTLDGAGRTPLTNVIRQCVRSDGSVNHEDECMTIIVMLLQAGSDLNMTTCEECCPVMVSSMMKCPRLVKLFLDHGADPDIRFASGVTPILPAVGNHDLSSINLLLEYNSPLYLPGRVIRRREEFYFDPYELAVNRGFFDVVELLHAYGYNLSKYSYLTDPMSSRDLPATLRQDECSLKRLGQLASNPHSLFRITTLFIRNVLKKKLHDKIATLPLPPSIQSDLLNLAPVL</sequence>
<dbReference type="CDD" id="cd03716">
    <property type="entry name" value="SOCS_ASB_like"/>
    <property type="match status" value="1"/>
</dbReference>
<feature type="repeat" description="ANK" evidence="3">
    <location>
        <begin position="108"/>
        <end position="140"/>
    </location>
</feature>
<organism evidence="4 5">
    <name type="scientific">Crassostrea virginica</name>
    <name type="common">Eastern oyster</name>
    <dbReference type="NCBI Taxonomy" id="6565"/>
    <lineage>
        <taxon>Eukaryota</taxon>
        <taxon>Metazoa</taxon>
        <taxon>Spiralia</taxon>
        <taxon>Lophotrochozoa</taxon>
        <taxon>Mollusca</taxon>
        <taxon>Bivalvia</taxon>
        <taxon>Autobranchia</taxon>
        <taxon>Pteriomorphia</taxon>
        <taxon>Ostreida</taxon>
        <taxon>Ostreoidea</taxon>
        <taxon>Ostreidae</taxon>
        <taxon>Crassostrea</taxon>
    </lineage>
</organism>
<dbReference type="AlphaFoldDB" id="A0A8B8EV50"/>
<evidence type="ECO:0000313" key="4">
    <source>
        <dbReference type="Proteomes" id="UP000694844"/>
    </source>
</evidence>
<dbReference type="KEGG" id="cvn:111136920"/>
<dbReference type="PROSITE" id="PS50297">
    <property type="entry name" value="ANK_REP_REGION"/>
    <property type="match status" value="3"/>
</dbReference>
<keyword evidence="2 3" id="KW-0040">ANK repeat</keyword>
<evidence type="ECO:0000256" key="1">
    <source>
        <dbReference type="ARBA" id="ARBA00022737"/>
    </source>
</evidence>
<dbReference type="GeneID" id="111136920"/>
<gene>
    <name evidence="5" type="primary">LOC111136920</name>
</gene>